<dbReference type="GO" id="GO:0008270">
    <property type="term" value="F:zinc ion binding"/>
    <property type="evidence" value="ECO:0007669"/>
    <property type="project" value="UniProtKB-KW"/>
</dbReference>
<keyword evidence="1" id="KW-0479">Metal-binding</keyword>
<evidence type="ECO:0000256" key="4">
    <source>
        <dbReference type="PROSITE-ProRule" id="PRU01343"/>
    </source>
</evidence>
<evidence type="ECO:0000256" key="6">
    <source>
        <dbReference type="SAM" id="MobiDB-lite"/>
    </source>
</evidence>
<dbReference type="STRING" id="40148.A0A0D9ZYH9"/>
<dbReference type="AlphaFoldDB" id="A0A0D9ZYH9"/>
<organism evidence="8">
    <name type="scientific">Oryza glumipatula</name>
    <dbReference type="NCBI Taxonomy" id="40148"/>
    <lineage>
        <taxon>Eukaryota</taxon>
        <taxon>Viridiplantae</taxon>
        <taxon>Streptophyta</taxon>
        <taxon>Embryophyta</taxon>
        <taxon>Tracheophyta</taxon>
        <taxon>Spermatophyta</taxon>
        <taxon>Magnoliopsida</taxon>
        <taxon>Liliopsida</taxon>
        <taxon>Poales</taxon>
        <taxon>Poaceae</taxon>
        <taxon>BOP clade</taxon>
        <taxon>Oryzoideae</taxon>
        <taxon>Oryzeae</taxon>
        <taxon>Oryzinae</taxon>
        <taxon>Oryza</taxon>
    </lineage>
</organism>
<dbReference type="EnsemblPlants" id="OGLUM05G15430.1">
    <property type="protein sequence ID" value="OGLUM05G15430.1"/>
    <property type="gene ID" value="OGLUM05G15430"/>
</dbReference>
<evidence type="ECO:0000313" key="8">
    <source>
        <dbReference type="EnsemblPlants" id="OGLUM05G15430.1"/>
    </source>
</evidence>
<feature type="region of interest" description="Disordered" evidence="6">
    <location>
        <begin position="1"/>
        <end position="21"/>
    </location>
</feature>
<dbReference type="eggNOG" id="ENOG502SYKP">
    <property type="taxonomic scope" value="Eukaryota"/>
</dbReference>
<evidence type="ECO:0000256" key="5">
    <source>
        <dbReference type="SAM" id="Coils"/>
    </source>
</evidence>
<evidence type="ECO:0000256" key="3">
    <source>
        <dbReference type="ARBA" id="ARBA00022833"/>
    </source>
</evidence>
<dbReference type="HOGENOM" id="CLU_088072_1_0_1"/>
<keyword evidence="5" id="KW-0175">Coiled coil</keyword>
<dbReference type="Proteomes" id="UP000026961">
    <property type="component" value="Chromosome 5"/>
</dbReference>
<evidence type="ECO:0000256" key="2">
    <source>
        <dbReference type="ARBA" id="ARBA00022771"/>
    </source>
</evidence>
<feature type="compositionally biased region" description="Low complexity" evidence="6">
    <location>
        <begin position="1"/>
        <end position="12"/>
    </location>
</feature>
<keyword evidence="3" id="KW-0862">Zinc</keyword>
<evidence type="ECO:0000259" key="7">
    <source>
        <dbReference type="PROSITE" id="PS51999"/>
    </source>
</evidence>
<keyword evidence="9" id="KW-1185">Reference proteome</keyword>
<protein>
    <recommendedName>
        <fullName evidence="7">GRF-type domain-containing protein</fullName>
    </recommendedName>
</protein>
<keyword evidence="2 4" id="KW-0863">Zinc-finger</keyword>
<evidence type="ECO:0000313" key="9">
    <source>
        <dbReference type="Proteomes" id="UP000026961"/>
    </source>
</evidence>
<dbReference type="PANTHER" id="PTHR33248">
    <property type="entry name" value="ZINC ION-BINDING PROTEIN"/>
    <property type="match status" value="1"/>
</dbReference>
<dbReference type="InterPro" id="IPR010666">
    <property type="entry name" value="Znf_GRF"/>
</dbReference>
<sequence length="188" mass="21304">MSSSMSDGSSSTRESKASPVPYRVGPLEYQPAVMCRCRPPAKAARWISWSTDNPGRRYYKCQNAWQGGCDFWAWYDGPTSSFIRELLNDLRDRVNSLRRENEVMRKEVEQSRDKVEVQSKAIDDARGVVAVKNAEIMCLKARNHKLEKERIMCGVMYVCAICGVVWEEETSSQGANGPEIIGFAPLRE</sequence>
<evidence type="ECO:0000256" key="1">
    <source>
        <dbReference type="ARBA" id="ARBA00022723"/>
    </source>
</evidence>
<dbReference type="Gramene" id="OGLUM05G15430.1">
    <property type="protein sequence ID" value="OGLUM05G15430.1"/>
    <property type="gene ID" value="OGLUM05G15430"/>
</dbReference>
<proteinExistence type="predicted"/>
<reference evidence="8" key="1">
    <citation type="submission" date="2015-04" db="UniProtKB">
        <authorList>
            <consortium name="EnsemblPlants"/>
        </authorList>
    </citation>
    <scope>IDENTIFICATION</scope>
</reference>
<name>A0A0D9ZYH9_9ORYZ</name>
<dbReference type="PROSITE" id="PS51999">
    <property type="entry name" value="ZF_GRF"/>
    <property type="match status" value="1"/>
</dbReference>
<feature type="coiled-coil region" evidence="5">
    <location>
        <begin position="80"/>
        <end position="149"/>
    </location>
</feature>
<accession>A0A0D9ZYH9</accession>
<reference evidence="8" key="2">
    <citation type="submission" date="2018-05" db="EMBL/GenBank/DDBJ databases">
        <title>OgluRS3 (Oryza glumaepatula Reference Sequence Version 3).</title>
        <authorList>
            <person name="Zhang J."/>
            <person name="Kudrna D."/>
            <person name="Lee S."/>
            <person name="Talag J."/>
            <person name="Welchert J."/>
            <person name="Wing R.A."/>
        </authorList>
    </citation>
    <scope>NUCLEOTIDE SEQUENCE [LARGE SCALE GENOMIC DNA]</scope>
</reference>
<feature type="domain" description="GRF-type" evidence="7">
    <location>
        <begin position="35"/>
        <end position="78"/>
    </location>
</feature>